<dbReference type="EC" id="2.4.1.1" evidence="7"/>
<dbReference type="InterPro" id="IPR011833">
    <property type="entry name" value="Glycg_phsphrylas"/>
</dbReference>
<evidence type="ECO:0000256" key="2">
    <source>
        <dbReference type="ARBA" id="ARBA00006047"/>
    </source>
</evidence>
<organism evidence="8 9">
    <name type="scientific">Pseudotabrizicola sediminis</name>
    <dbReference type="NCBI Taxonomy" id="2486418"/>
    <lineage>
        <taxon>Bacteria</taxon>
        <taxon>Pseudomonadati</taxon>
        <taxon>Pseudomonadota</taxon>
        <taxon>Alphaproteobacteria</taxon>
        <taxon>Rhodobacterales</taxon>
        <taxon>Paracoccaceae</taxon>
        <taxon>Pseudotabrizicola</taxon>
    </lineage>
</organism>
<evidence type="ECO:0000313" key="9">
    <source>
        <dbReference type="Proteomes" id="UP000297741"/>
    </source>
</evidence>
<comment type="caution">
    <text evidence="8">The sequence shown here is derived from an EMBL/GenBank/DDBJ whole genome shotgun (WGS) entry which is preliminary data.</text>
</comment>
<accession>A0ABY2KUS8</accession>
<evidence type="ECO:0000313" key="8">
    <source>
        <dbReference type="EMBL" id="TGD45196.1"/>
    </source>
</evidence>
<dbReference type="EMBL" id="RPEM01000001">
    <property type="protein sequence ID" value="TGD45196.1"/>
    <property type="molecule type" value="Genomic_DNA"/>
</dbReference>
<name>A0ABY2KUS8_9RHOB</name>
<proteinExistence type="inferred from homology"/>
<comment type="cofactor">
    <cofactor evidence="1 7">
        <name>pyridoxal 5'-phosphate</name>
        <dbReference type="ChEBI" id="CHEBI:597326"/>
    </cofactor>
</comment>
<dbReference type="PANTHER" id="PTHR11468">
    <property type="entry name" value="GLYCOGEN PHOSPHORYLASE"/>
    <property type="match status" value="1"/>
</dbReference>
<comment type="similarity">
    <text evidence="2 7">Belongs to the glycogen phosphorylase family.</text>
</comment>
<dbReference type="Gene3D" id="3.40.50.2000">
    <property type="entry name" value="Glycogen Phosphorylase B"/>
    <property type="match status" value="2"/>
</dbReference>
<protein>
    <recommendedName>
        <fullName evidence="7">Alpha-1,4 glucan phosphorylase</fullName>
        <ecNumber evidence="7">2.4.1.1</ecNumber>
    </recommendedName>
</protein>
<evidence type="ECO:0000256" key="6">
    <source>
        <dbReference type="ARBA" id="ARBA00023277"/>
    </source>
</evidence>
<dbReference type="RefSeq" id="WP_135428569.1">
    <property type="nucleotide sequence ID" value="NZ_RPEM01000001.1"/>
</dbReference>
<evidence type="ECO:0000256" key="3">
    <source>
        <dbReference type="ARBA" id="ARBA00022676"/>
    </source>
</evidence>
<keyword evidence="6 7" id="KW-0119">Carbohydrate metabolism</keyword>
<comment type="function">
    <text evidence="7">Allosteric enzyme that catalyzes the rate-limiting step in glycogen catabolism, the phosphorolytic cleavage of glycogen to produce glucose-1-phosphate, and plays a central role in maintaining cellular and organismal glucose homeostasis.</text>
</comment>
<dbReference type="Pfam" id="PF00343">
    <property type="entry name" value="Phosphorylase"/>
    <property type="match status" value="1"/>
</dbReference>
<evidence type="ECO:0000256" key="1">
    <source>
        <dbReference type="ARBA" id="ARBA00001933"/>
    </source>
</evidence>
<reference evidence="8 9" key="1">
    <citation type="submission" date="2018-11" db="EMBL/GenBank/DDBJ databases">
        <title>Tabrizicola sp. isolated from sediment of alpine lake.</title>
        <authorList>
            <person name="Liu Z."/>
        </authorList>
    </citation>
    <scope>NUCLEOTIDE SEQUENCE [LARGE SCALE GENOMIC DNA]</scope>
    <source>
        <strain evidence="8 9">DRYC-M-16</strain>
    </source>
</reference>
<dbReference type="InterPro" id="IPR000811">
    <property type="entry name" value="Glyco_trans_35"/>
</dbReference>
<dbReference type="PIRSF" id="PIRSF000460">
    <property type="entry name" value="Pprylas_GlgP"/>
    <property type="match status" value="1"/>
</dbReference>
<dbReference type="PANTHER" id="PTHR11468:SF3">
    <property type="entry name" value="GLYCOGEN PHOSPHORYLASE, LIVER FORM"/>
    <property type="match status" value="1"/>
</dbReference>
<keyword evidence="4 7" id="KW-0808">Transferase</keyword>
<dbReference type="SUPFAM" id="SSF53756">
    <property type="entry name" value="UDP-Glycosyltransferase/glycogen phosphorylase"/>
    <property type="match status" value="1"/>
</dbReference>
<keyword evidence="5 7" id="KW-0663">Pyridoxal phosphate</keyword>
<evidence type="ECO:0000256" key="5">
    <source>
        <dbReference type="ARBA" id="ARBA00022898"/>
    </source>
</evidence>
<sequence length="807" mass="91180">MPRHPNLWNPMNDLSAAPTSLKANILRHLAYTLGKDAEHASTYDWRMALSFAIRDQIVEPWFASTRKTWATGHKRVYYLSMEFLIGRILEDATVNLGLRDQAEEAMASFGQDFRAIIEDEPDAALGNGGLGRLAACFMESMATLGCPAYGYGIRYEHGLFRQRFEGGRQVEAPEDWLKQDHPWEFTRPEAAYVIPFKGHMEQQAGREVWVPSETVVASAYDTPVVGWQGKWANTLRLWGALPTTMFDLDRFNRGDYAAAAEPEALARTLSRVLYPDDTTYQGKELRLKQEFFLTSAALQDILRRFLASETDLRKLPDHVAIQMNDTHPAIAGPELIRLLVDEHGMPFDQALPVARACLGYTNHTLLPEALERWATFTFGNVLPRHMQIVEQIDHWHKTEHRGRPHYIGIVKHHEVRMGELAFIMAHKVNGVSALHSDLIKKNLFPELHALHPDRIVNQTNGVTPRRWLKMCNKPLSTLITDTIGAGWEADLDLLKGLEKPIKTKAFCKDFDAAKRVNKVELSNWLASHEGITVNPDALFDVQIKRIHEYKRQLLNILQTIGHWEAIKQNPNANWVPRVKIFGGKAAPGYAVAKEIIRLINDVAEVINNDPVSGDLLKVVYPANYNVSMAERLIPAADLSEQISTAGKEASGTGNMKFMINGAPTIGTLDGANVEILHEVGEENFFLFGMTTEQAMARRQDPEHARKAIEASQTLQDVLQMVAEGRFSPDQKDRYHDLVHRVWHHDYFLVASDFDAYDAAQVRVDSAYADRDNWVKMAALNTARSGFFSSDRTIRSYMKDVWNVSSAL</sequence>
<keyword evidence="9" id="KW-1185">Reference proteome</keyword>
<comment type="catalytic activity">
    <reaction evidence="7">
        <text>[(1-&gt;4)-alpha-D-glucosyl](n) + phosphate = [(1-&gt;4)-alpha-D-glucosyl](n-1) + alpha-D-glucose 1-phosphate</text>
        <dbReference type="Rhea" id="RHEA:41732"/>
        <dbReference type="Rhea" id="RHEA-COMP:9584"/>
        <dbReference type="Rhea" id="RHEA-COMP:9586"/>
        <dbReference type="ChEBI" id="CHEBI:15444"/>
        <dbReference type="ChEBI" id="CHEBI:43474"/>
        <dbReference type="ChEBI" id="CHEBI:58601"/>
        <dbReference type="EC" id="2.4.1.1"/>
    </reaction>
</comment>
<dbReference type="CDD" id="cd04300">
    <property type="entry name" value="GT35_Glycogen_Phosphorylase"/>
    <property type="match status" value="1"/>
</dbReference>
<evidence type="ECO:0000256" key="7">
    <source>
        <dbReference type="RuleBase" id="RU000587"/>
    </source>
</evidence>
<keyword evidence="3 7" id="KW-0328">Glycosyltransferase</keyword>
<evidence type="ECO:0000256" key="4">
    <source>
        <dbReference type="ARBA" id="ARBA00022679"/>
    </source>
</evidence>
<dbReference type="NCBIfam" id="TIGR02093">
    <property type="entry name" value="P_ylase"/>
    <property type="match status" value="1"/>
</dbReference>
<dbReference type="Proteomes" id="UP000297741">
    <property type="component" value="Unassembled WGS sequence"/>
</dbReference>
<gene>
    <name evidence="8" type="ORF">EEB11_01090</name>
</gene>